<dbReference type="Pfam" id="PF04931">
    <property type="entry name" value="DNA_pol_phi"/>
    <property type="match status" value="1"/>
</dbReference>
<comment type="subcellular location">
    <subcellularLocation>
        <location evidence="1">Nucleus</location>
    </subcellularLocation>
</comment>
<evidence type="ECO:0000313" key="5">
    <source>
        <dbReference type="EMBL" id="GAB0136608.1"/>
    </source>
</evidence>
<dbReference type="EMBL" id="BAAFGZ010000206">
    <property type="protein sequence ID" value="GAB0136608.1"/>
    <property type="molecule type" value="Genomic_DNA"/>
</dbReference>
<feature type="region of interest" description="Disordered" evidence="4">
    <location>
        <begin position="501"/>
        <end position="524"/>
    </location>
</feature>
<dbReference type="PANTHER" id="PTHR13213:SF2">
    <property type="entry name" value="MYB-BINDING PROTEIN 1A"/>
    <property type="match status" value="1"/>
</dbReference>
<keyword evidence="3" id="KW-0539">Nucleus</keyword>
<reference evidence="6" key="1">
    <citation type="submission" date="2024-06" db="EMBL/GenBank/DDBJ databases">
        <title>Draft Genome Sequences of Epichloe bromicola Strains Isolated from Elymus ciliaris.</title>
        <authorList>
            <consortium name="Epichloe bromicola genome sequencing consortium"/>
            <person name="Miura A."/>
            <person name="Imano S."/>
            <person name="Ashida A."/>
            <person name="Sato I."/>
            <person name="Chiba S."/>
            <person name="Tanaka A."/>
            <person name="Camagna M."/>
            <person name="Takemoto D."/>
        </authorList>
    </citation>
    <scope>NUCLEOTIDE SEQUENCE [LARGE SCALE GENOMIC DNA]</scope>
    <source>
        <strain evidence="6">DP</strain>
    </source>
</reference>
<feature type="region of interest" description="Disordered" evidence="4">
    <location>
        <begin position="770"/>
        <end position="824"/>
    </location>
</feature>
<feature type="compositionally biased region" description="Basic and acidic residues" evidence="4">
    <location>
        <begin position="809"/>
        <end position="820"/>
    </location>
</feature>
<evidence type="ECO:0000256" key="1">
    <source>
        <dbReference type="ARBA" id="ARBA00004123"/>
    </source>
</evidence>
<evidence type="ECO:0000313" key="6">
    <source>
        <dbReference type="Proteomes" id="UP001562357"/>
    </source>
</evidence>
<dbReference type="Proteomes" id="UP001562357">
    <property type="component" value="Unassembled WGS sequence"/>
</dbReference>
<comment type="similarity">
    <text evidence="2">Belongs to the MYBBP1A family.</text>
</comment>
<dbReference type="PANTHER" id="PTHR13213">
    <property type="entry name" value="MYB-BINDING PROTEIN 1A FAMILY MEMBER"/>
    <property type="match status" value="1"/>
</dbReference>
<dbReference type="SUPFAM" id="SSF48371">
    <property type="entry name" value="ARM repeat"/>
    <property type="match status" value="1"/>
</dbReference>
<feature type="compositionally biased region" description="Acidic residues" evidence="4">
    <location>
        <begin position="845"/>
        <end position="854"/>
    </location>
</feature>
<evidence type="ECO:0000256" key="4">
    <source>
        <dbReference type="SAM" id="MobiDB-lite"/>
    </source>
</evidence>
<evidence type="ECO:0008006" key="7">
    <source>
        <dbReference type="Google" id="ProtNLM"/>
    </source>
</evidence>
<evidence type="ECO:0000256" key="3">
    <source>
        <dbReference type="ARBA" id="ARBA00023242"/>
    </source>
</evidence>
<keyword evidence="6" id="KW-1185">Reference proteome</keyword>
<evidence type="ECO:0000256" key="2">
    <source>
        <dbReference type="ARBA" id="ARBA00006809"/>
    </source>
</evidence>
<comment type="caution">
    <text evidence="5">The sequence shown here is derived from an EMBL/GenBank/DDBJ whole genome shotgun (WGS) entry which is preliminary data.</text>
</comment>
<feature type="region of interest" description="Disordered" evidence="4">
    <location>
        <begin position="837"/>
        <end position="856"/>
    </location>
</feature>
<feature type="compositionally biased region" description="Acidic residues" evidence="4">
    <location>
        <begin position="770"/>
        <end position="803"/>
    </location>
</feature>
<dbReference type="InterPro" id="IPR007015">
    <property type="entry name" value="DNA_pol_V/MYBBP1A"/>
</dbReference>
<feature type="compositionally biased region" description="Basic and acidic residues" evidence="4">
    <location>
        <begin position="506"/>
        <end position="521"/>
    </location>
</feature>
<sequence>MAGKRKRGGKEGQGSGSAGLKKAKKEMMPLDLSPSSTLTLEIKPFVEAPTGDDRRREAELYELLGNVAEDTRSDAAECIVSSLLEGDGAPEAVLQRHLNRRLFRGLASGREGSRLGFSLVITEILSQLFGDRELAKAKYAGLTFDKVLGLLADKTQAVGNVSGQEERDHFLGQVFGLECFVKSKTLFKDISRWNAVLDMLIKLGNKKIWLRPQCGWILVQALEQMTEEATEATLSKVAGAGMAQTPEGVAAWIVSLNRYPRLQLSPWKNPLSNKSLGDLAAVLRENFKESTKDPKEKQNGAKQASWSAQLHFVWDLILARFLSANSISKEEDFDQFWNRVVDDGLFSKQATDGQKFKGFMVFEKMLKGFTETAPRLQALFSRNFMSCLLNQASKEDRYLHRAATKALKAIEEVVASHPGTLAPILANLLGKNGSYAFDQRSNSKTVDKLLQNINKQNVESVLAVVKRPIKLMKKKEDVEAQATVRTYSDYLAKILNAFASAPSENNRPDSQPEKVGEKEGTEAGAARGSFVKTLQELTNVAYGQPAEIPKDALTGQVREMCRSRLETSLAKLARASTDFAVFCKAVASIDSSAMNMPPEIKKAKDAALVRMGKLLKSKSDAAQGLAMLHAISIFQLYNEDPDAMDVLDDLSQCYDKLPSGNTTSERSEGGSELLVEILLSMVARPSSLMRQVSQQVFGVFTSQMSAESIELLTGPLASGESTKGQKELFNTEDDAMEMDSDASEGDDEEDGVIDVEDASDFEIDSDLEFAELNGDEESEEEDDGDEESEDQDDDDDDDDEDSADAGNGDSERKLNQKGEWDNPEELDDILGNILNSHRLDKDAEAESSEDEGDMSDSQMFALEEQLSAAIAPRIKANKNDTKKQKKDAKQSVVNFKHRILDLLDIYVKNEALNPLTFSILLPLLILTRTTSTKALANRAYQVILNLRKAIKKARANVPCRARTTTSPAAQDLLPLLLECHDEAGKDDSQAYAKAASTASLIVASTMFRRDRESIERIAAVYAKTESAWVLNKVKMHSSFFKDWHDWAQSMRSTS</sequence>
<feature type="region of interest" description="Disordered" evidence="4">
    <location>
        <begin position="1"/>
        <end position="30"/>
    </location>
</feature>
<dbReference type="InterPro" id="IPR016024">
    <property type="entry name" value="ARM-type_fold"/>
</dbReference>
<gene>
    <name evidence="5" type="primary">g4904</name>
    <name evidence="5" type="ORF">EsDP_00004904</name>
</gene>
<name>A0ABQ0CT37_9HYPO</name>
<protein>
    <recommendedName>
        <fullName evidence="7">DNA polymerase V</fullName>
    </recommendedName>
</protein>
<organism evidence="5 6">
    <name type="scientific">Epichloe bromicola</name>
    <dbReference type="NCBI Taxonomy" id="79588"/>
    <lineage>
        <taxon>Eukaryota</taxon>
        <taxon>Fungi</taxon>
        <taxon>Dikarya</taxon>
        <taxon>Ascomycota</taxon>
        <taxon>Pezizomycotina</taxon>
        <taxon>Sordariomycetes</taxon>
        <taxon>Hypocreomycetidae</taxon>
        <taxon>Hypocreales</taxon>
        <taxon>Clavicipitaceae</taxon>
        <taxon>Epichloe</taxon>
    </lineage>
</organism>
<accession>A0ABQ0CT37</accession>
<proteinExistence type="inferred from homology"/>